<feature type="modified residue" description="4-aspartylphosphate" evidence="9">
    <location>
        <position position="505"/>
    </location>
</feature>
<evidence type="ECO:0000256" key="8">
    <source>
        <dbReference type="PIRNR" id="PIRNR002595"/>
    </source>
</evidence>
<proteinExistence type="predicted"/>
<feature type="region of interest" description="Disordered" evidence="11">
    <location>
        <begin position="1"/>
        <end position="47"/>
    </location>
</feature>
<evidence type="ECO:0000256" key="4">
    <source>
        <dbReference type="ARBA" id="ARBA00023015"/>
    </source>
</evidence>
<feature type="compositionally biased region" description="Low complexity" evidence="11">
    <location>
        <begin position="29"/>
        <end position="43"/>
    </location>
</feature>
<dbReference type="PANTHER" id="PTHR45339:SF1">
    <property type="entry name" value="HYBRID SIGNAL TRANSDUCTION HISTIDINE KINASE J"/>
    <property type="match status" value="1"/>
</dbReference>
<feature type="compositionally biased region" description="Polar residues" evidence="11">
    <location>
        <begin position="163"/>
        <end position="185"/>
    </location>
</feature>
<dbReference type="GO" id="GO:0043565">
    <property type="term" value="F:sequence-specific DNA binding"/>
    <property type="evidence" value="ECO:0007669"/>
    <property type="project" value="InterPro"/>
</dbReference>
<evidence type="ECO:0000256" key="2">
    <source>
        <dbReference type="ARBA" id="ARBA00022553"/>
    </source>
</evidence>
<gene>
    <name evidence="13" type="primary">SKN7_1</name>
    <name evidence="13" type="ORF">EC973_006439</name>
</gene>
<dbReference type="PROSITE" id="PS00434">
    <property type="entry name" value="HSF_DOMAIN"/>
    <property type="match status" value="1"/>
</dbReference>
<dbReference type="GO" id="GO:0003700">
    <property type="term" value="F:DNA-binding transcription factor activity"/>
    <property type="evidence" value="ECO:0007669"/>
    <property type="project" value="UniProtKB-UniRule"/>
</dbReference>
<reference evidence="13" key="1">
    <citation type="submission" date="2020-01" db="EMBL/GenBank/DDBJ databases">
        <title>Genome Sequencing of Three Apophysomyces-Like Fungal Strains Confirms a Novel Fungal Genus in the Mucoromycota with divergent Burkholderia-like Endosymbiotic Bacteria.</title>
        <authorList>
            <person name="Stajich J.E."/>
            <person name="Macias A.M."/>
            <person name="Carter-House D."/>
            <person name="Lovett B."/>
            <person name="Kasson L.R."/>
            <person name="Berry K."/>
            <person name="Grigoriev I."/>
            <person name="Chang Y."/>
            <person name="Spatafora J."/>
            <person name="Kasson M.T."/>
        </authorList>
    </citation>
    <scope>NUCLEOTIDE SEQUENCE</scope>
    <source>
        <strain evidence="13">NRRL A-21654</strain>
    </source>
</reference>
<feature type="region of interest" description="Disordered" evidence="11">
    <location>
        <begin position="305"/>
        <end position="365"/>
    </location>
</feature>
<evidence type="ECO:0000256" key="3">
    <source>
        <dbReference type="ARBA" id="ARBA00023012"/>
    </source>
</evidence>
<dbReference type="SMART" id="SM00448">
    <property type="entry name" value="REC"/>
    <property type="match status" value="1"/>
</dbReference>
<dbReference type="PRINTS" id="PR00056">
    <property type="entry name" value="HSFDOMAIN"/>
</dbReference>
<feature type="domain" description="Response regulatory" evidence="12">
    <location>
        <begin position="456"/>
        <end position="570"/>
    </location>
</feature>
<keyword evidence="13" id="KW-0418">Kinase</keyword>
<feature type="region of interest" description="Disordered" evidence="11">
    <location>
        <begin position="150"/>
        <end position="186"/>
    </location>
</feature>
<dbReference type="Gene3D" id="3.40.50.2300">
    <property type="match status" value="1"/>
</dbReference>
<keyword evidence="14" id="KW-1185">Reference proteome</keyword>
<comment type="subcellular location">
    <subcellularLocation>
        <location evidence="1 8">Nucleus</location>
    </subcellularLocation>
</comment>
<evidence type="ECO:0000259" key="12">
    <source>
        <dbReference type="PROSITE" id="PS50110"/>
    </source>
</evidence>
<dbReference type="InterPro" id="IPR001789">
    <property type="entry name" value="Sig_transdc_resp-reg_receiver"/>
</dbReference>
<organism evidence="13 14">
    <name type="scientific">Apophysomyces ossiformis</name>
    <dbReference type="NCBI Taxonomy" id="679940"/>
    <lineage>
        <taxon>Eukaryota</taxon>
        <taxon>Fungi</taxon>
        <taxon>Fungi incertae sedis</taxon>
        <taxon>Mucoromycota</taxon>
        <taxon>Mucoromycotina</taxon>
        <taxon>Mucoromycetes</taxon>
        <taxon>Mucorales</taxon>
        <taxon>Mucorineae</taxon>
        <taxon>Mucoraceae</taxon>
        <taxon>Apophysomyces</taxon>
    </lineage>
</organism>
<evidence type="ECO:0000256" key="10">
    <source>
        <dbReference type="SAM" id="Coils"/>
    </source>
</evidence>
<dbReference type="PROSITE" id="PS50110">
    <property type="entry name" value="RESPONSE_REGULATORY"/>
    <property type="match status" value="1"/>
</dbReference>
<keyword evidence="13" id="KW-0808">Transferase</keyword>
<dbReference type="SUPFAM" id="SSF46785">
    <property type="entry name" value="Winged helix' DNA-binding domain"/>
    <property type="match status" value="1"/>
</dbReference>
<dbReference type="Proteomes" id="UP000605846">
    <property type="component" value="Unassembled WGS sequence"/>
</dbReference>
<keyword evidence="3" id="KW-0902">Two-component regulatory system</keyword>
<feature type="region of interest" description="Disordered" evidence="11">
    <location>
        <begin position="707"/>
        <end position="727"/>
    </location>
</feature>
<dbReference type="CDD" id="cd17546">
    <property type="entry name" value="REC_hyHK_CKI1_RcsC-like"/>
    <property type="match status" value="1"/>
</dbReference>
<dbReference type="GO" id="GO:0000156">
    <property type="term" value="F:phosphorelay response regulator activity"/>
    <property type="evidence" value="ECO:0007669"/>
    <property type="project" value="InterPro"/>
</dbReference>
<dbReference type="OrthoDB" id="60033at2759"/>
<dbReference type="InterPro" id="IPR000232">
    <property type="entry name" value="HSF_DNA-bd"/>
</dbReference>
<keyword evidence="2 9" id="KW-0597">Phosphoprotein</keyword>
<evidence type="ECO:0000256" key="9">
    <source>
        <dbReference type="PROSITE-ProRule" id="PRU00169"/>
    </source>
</evidence>
<dbReference type="InterPro" id="IPR014402">
    <property type="entry name" value="Sig_transdc_resp-reg_Skn7"/>
</dbReference>
<dbReference type="SUPFAM" id="SSF52172">
    <property type="entry name" value="CheY-like"/>
    <property type="match status" value="1"/>
</dbReference>
<feature type="compositionally biased region" description="Polar residues" evidence="11">
    <location>
        <begin position="305"/>
        <end position="317"/>
    </location>
</feature>
<dbReference type="GO" id="GO:0016301">
    <property type="term" value="F:kinase activity"/>
    <property type="evidence" value="ECO:0007669"/>
    <property type="project" value="UniProtKB-KW"/>
</dbReference>
<comment type="caution">
    <text evidence="13">The sequence shown here is derived from an EMBL/GenBank/DDBJ whole genome shotgun (WGS) entry which is preliminary data.</text>
</comment>
<keyword evidence="10" id="KW-0175">Coiled coil</keyword>
<dbReference type="Pfam" id="PF00447">
    <property type="entry name" value="HSF_DNA-bind"/>
    <property type="match status" value="1"/>
</dbReference>
<keyword evidence="6 8" id="KW-0804">Transcription</keyword>
<dbReference type="Pfam" id="PF00072">
    <property type="entry name" value="Response_reg"/>
    <property type="match status" value="1"/>
</dbReference>
<evidence type="ECO:0000256" key="5">
    <source>
        <dbReference type="ARBA" id="ARBA00023125"/>
    </source>
</evidence>
<protein>
    <recommendedName>
        <fullName evidence="8">Transcription factor</fullName>
    </recommendedName>
</protein>
<keyword evidence="4 8" id="KW-0805">Transcription regulation</keyword>
<dbReference type="GO" id="GO:0005634">
    <property type="term" value="C:nucleus"/>
    <property type="evidence" value="ECO:0007669"/>
    <property type="project" value="UniProtKB-SubCell"/>
</dbReference>
<dbReference type="PIRSF" id="PIRSF002595">
    <property type="entry name" value="RR_SKN7"/>
    <property type="match status" value="1"/>
</dbReference>
<dbReference type="PANTHER" id="PTHR45339">
    <property type="entry name" value="HYBRID SIGNAL TRANSDUCTION HISTIDINE KINASE J"/>
    <property type="match status" value="1"/>
</dbReference>
<dbReference type="InterPro" id="IPR036390">
    <property type="entry name" value="WH_DNA-bd_sf"/>
</dbReference>
<evidence type="ECO:0000313" key="13">
    <source>
        <dbReference type="EMBL" id="KAF7728265.1"/>
    </source>
</evidence>
<dbReference type="InterPro" id="IPR036388">
    <property type="entry name" value="WH-like_DNA-bd_sf"/>
</dbReference>
<evidence type="ECO:0000256" key="6">
    <source>
        <dbReference type="ARBA" id="ARBA00023163"/>
    </source>
</evidence>
<evidence type="ECO:0000256" key="7">
    <source>
        <dbReference type="ARBA" id="ARBA00023242"/>
    </source>
</evidence>
<feature type="coiled-coil region" evidence="10">
    <location>
        <begin position="188"/>
        <end position="222"/>
    </location>
</feature>
<dbReference type="SMART" id="SM00415">
    <property type="entry name" value="HSF"/>
    <property type="match status" value="1"/>
</dbReference>
<sequence length="727" mass="80584">MDQHNLKGYSPPSTWNSKHDNTDGNPKLNNTKKSVSKTSTKNNEGAGSVPEFIQKLFRMLENKSFRNTFCWGPTGKTFIVKDTNEFSKTILPKHFKHCNFASFVRQLNKYDFHKVRNADDGHKTYGDQAWEFVHPNFMRDRKDLLEAIRRKTPGKQKKEESTSVELESSPSVSQNDRTQQRTSNDFAVEEIRRTVAKLNAQIEQLQKSRIEMESNMQKMSQTDEIVLAELYNLNKNMAARDALIQDFLKIAVQREREVQQVRMVSATSTELAAPTMSMESPSQAQKLLDAYSEIALTTSEHLATISKQLQKPRSTRPSMDDTGTEQQVKEEPAPQLSYADNDKQSKFQQQPADQPTLSAVPASLNDPDTATAAAAAASMNAGSLIGSPLKTMDGLTFVTLGRVSPNVSLRDNKPAIELTMAPGSSNLNPNMEQRTSEGVAGIKRKSTALSWTVPPRILLVDDDSVYRDLSGRLLQLIGCRIDLAKDGMEAIRKMGLEKYDLILMDIVMPNLDGIAATRNIRQYDALTPIISMTSNFTQNDIMQYIGIGMTDILPKPFSKRTLYSMLEKYCAHLKAIQRVQGSDQTSVVHRSLGDFNLLPTPPSTEVGEGSSHTPASTASYSSAPAVTTPAVSPAFPYPSYPFPVTMNTITTNMGNPYTVAAPANDVTNVTFWSQQQRPIASTAVAPAIIPSNDGKFMWAAPEIITAEGSYEEERSSKRQKTNAPSDE</sequence>
<feature type="region of interest" description="Disordered" evidence="11">
    <location>
        <begin position="598"/>
        <end position="622"/>
    </location>
</feature>
<keyword evidence="7 8" id="KW-0539">Nucleus</keyword>
<dbReference type="EMBL" id="JABAYA010000040">
    <property type="protein sequence ID" value="KAF7728265.1"/>
    <property type="molecule type" value="Genomic_DNA"/>
</dbReference>
<evidence type="ECO:0000313" key="14">
    <source>
        <dbReference type="Proteomes" id="UP000605846"/>
    </source>
</evidence>
<keyword evidence="5 8" id="KW-0238">DNA-binding</keyword>
<feature type="compositionally biased region" description="Low complexity" evidence="11">
    <location>
        <begin position="610"/>
        <end position="622"/>
    </location>
</feature>
<feature type="compositionally biased region" description="Polar residues" evidence="11">
    <location>
        <begin position="346"/>
        <end position="357"/>
    </location>
</feature>
<evidence type="ECO:0000256" key="11">
    <source>
        <dbReference type="SAM" id="MobiDB-lite"/>
    </source>
</evidence>
<dbReference type="AlphaFoldDB" id="A0A8H7BYT9"/>
<evidence type="ECO:0000256" key="1">
    <source>
        <dbReference type="ARBA" id="ARBA00004123"/>
    </source>
</evidence>
<name>A0A8H7BYT9_9FUNG</name>
<dbReference type="InterPro" id="IPR011006">
    <property type="entry name" value="CheY-like_superfamily"/>
</dbReference>
<dbReference type="GO" id="GO:0006357">
    <property type="term" value="P:regulation of transcription by RNA polymerase II"/>
    <property type="evidence" value="ECO:0007669"/>
    <property type="project" value="UniProtKB-UniRule"/>
</dbReference>
<accession>A0A8H7BYT9</accession>
<dbReference type="Gene3D" id="1.10.10.10">
    <property type="entry name" value="Winged helix-like DNA-binding domain superfamily/Winged helix DNA-binding domain"/>
    <property type="match status" value="1"/>
</dbReference>
<dbReference type="FunFam" id="1.10.10.10:FF:000027">
    <property type="entry name" value="Heat shock transcription factor 1"/>
    <property type="match status" value="1"/>
</dbReference>